<sequence length="30" mass="3738">MGKLFVLRSRMSECCLDLPTRRWEFFQHNH</sequence>
<reference evidence="1" key="1">
    <citation type="submission" date="2018-02" db="EMBL/GenBank/DDBJ databases">
        <title>Rhizophora mucronata_Transcriptome.</title>
        <authorList>
            <person name="Meera S.P."/>
            <person name="Sreeshan A."/>
            <person name="Augustine A."/>
        </authorList>
    </citation>
    <scope>NUCLEOTIDE SEQUENCE</scope>
    <source>
        <tissue evidence="1">Leaf</tissue>
    </source>
</reference>
<dbReference type="AlphaFoldDB" id="A0A2P2Q0U4"/>
<proteinExistence type="predicted"/>
<protein>
    <submittedName>
        <fullName evidence="1">Uncharacterized protein</fullName>
    </submittedName>
</protein>
<name>A0A2P2Q0U4_RHIMU</name>
<evidence type="ECO:0000313" key="1">
    <source>
        <dbReference type="EMBL" id="MBX60610.1"/>
    </source>
</evidence>
<organism evidence="1">
    <name type="scientific">Rhizophora mucronata</name>
    <name type="common">Asiatic mangrove</name>
    <dbReference type="NCBI Taxonomy" id="61149"/>
    <lineage>
        <taxon>Eukaryota</taxon>
        <taxon>Viridiplantae</taxon>
        <taxon>Streptophyta</taxon>
        <taxon>Embryophyta</taxon>
        <taxon>Tracheophyta</taxon>
        <taxon>Spermatophyta</taxon>
        <taxon>Magnoliopsida</taxon>
        <taxon>eudicotyledons</taxon>
        <taxon>Gunneridae</taxon>
        <taxon>Pentapetalae</taxon>
        <taxon>rosids</taxon>
        <taxon>fabids</taxon>
        <taxon>Malpighiales</taxon>
        <taxon>Rhizophoraceae</taxon>
        <taxon>Rhizophora</taxon>
    </lineage>
</organism>
<accession>A0A2P2Q0U4</accession>
<dbReference type="EMBL" id="GGEC01080126">
    <property type="protein sequence ID" value="MBX60610.1"/>
    <property type="molecule type" value="Transcribed_RNA"/>
</dbReference>